<evidence type="ECO:0000256" key="3">
    <source>
        <dbReference type="SAM" id="SignalP"/>
    </source>
</evidence>
<keyword evidence="3" id="KW-0732">Signal</keyword>
<dbReference type="AlphaFoldDB" id="A0A2C5YDP2"/>
<comment type="caution">
    <text evidence="4">The sequence shown here is derived from an EMBL/GenBank/DDBJ whole genome shotgun (WGS) entry which is preliminary data.</text>
</comment>
<proteinExistence type="predicted"/>
<sequence>MPCLVTALLLFTAAAQAVVVAPGSPCAASCGNVLDSTSSEDLVCSTGAYAGPTGQLLQGCIECELRSSFHNAQRSDVYSMLYNLRFSLSYCLFGIPHNDELANTPCITSKACGPFGDAFSYGNLSSEFVNLEYCSKWPLNTDVDYRSCTECLQAADNNYLANFATILQAGCEQKPVPGVSVGIVGDVFSNDVVNITAPTPTATVDPAWFDQGPLSLSAKVGIAVGAIVVLLIMVGFAIVWNGKRRRRAFLRQLDAKYTHHDWHYHGGSREKPMGEMGMSQQTHGDWGDTPTSQQPLRACQDSPMTLNTDVAYSGYMSPYSSQHNSPINMQPHANALMPLTGLGLGVAEAAEGSGTHWASSTPSEAKGKGREEAYELQQVYGAQA</sequence>
<keyword evidence="2" id="KW-0812">Transmembrane</keyword>
<name>A0A2C5YDP2_9HYPO</name>
<protein>
    <recommendedName>
        <fullName evidence="6">LPXTG-domain-containing protein</fullName>
    </recommendedName>
</protein>
<gene>
    <name evidence="4" type="ORF">CDD81_3628</name>
</gene>
<feature type="signal peptide" evidence="3">
    <location>
        <begin position="1"/>
        <end position="17"/>
    </location>
</feature>
<dbReference type="OrthoDB" id="5239590at2759"/>
<evidence type="ECO:0008006" key="6">
    <source>
        <dbReference type="Google" id="ProtNLM"/>
    </source>
</evidence>
<evidence type="ECO:0000313" key="5">
    <source>
        <dbReference type="Proteomes" id="UP000226192"/>
    </source>
</evidence>
<accession>A0A2C5YDP2</accession>
<evidence type="ECO:0000256" key="2">
    <source>
        <dbReference type="SAM" id="Phobius"/>
    </source>
</evidence>
<evidence type="ECO:0000256" key="1">
    <source>
        <dbReference type="SAM" id="MobiDB-lite"/>
    </source>
</evidence>
<feature type="chain" id="PRO_5012971142" description="LPXTG-domain-containing protein" evidence="3">
    <location>
        <begin position="18"/>
        <end position="384"/>
    </location>
</feature>
<dbReference type="STRING" id="1399860.A0A2C5YDP2"/>
<keyword evidence="5" id="KW-1185">Reference proteome</keyword>
<evidence type="ECO:0000313" key="4">
    <source>
        <dbReference type="EMBL" id="PHH64991.1"/>
    </source>
</evidence>
<keyword evidence="2" id="KW-0472">Membrane</keyword>
<dbReference type="EMBL" id="NJET01000023">
    <property type="protein sequence ID" value="PHH64991.1"/>
    <property type="molecule type" value="Genomic_DNA"/>
</dbReference>
<keyword evidence="2" id="KW-1133">Transmembrane helix</keyword>
<feature type="transmembrane region" description="Helical" evidence="2">
    <location>
        <begin position="220"/>
        <end position="241"/>
    </location>
</feature>
<feature type="compositionally biased region" description="Polar residues" evidence="1">
    <location>
        <begin position="278"/>
        <end position="295"/>
    </location>
</feature>
<feature type="region of interest" description="Disordered" evidence="1">
    <location>
        <begin position="274"/>
        <end position="295"/>
    </location>
</feature>
<dbReference type="Proteomes" id="UP000226192">
    <property type="component" value="Unassembled WGS sequence"/>
</dbReference>
<organism evidence="4 5">
    <name type="scientific">Ophiocordyceps australis</name>
    <dbReference type="NCBI Taxonomy" id="1399860"/>
    <lineage>
        <taxon>Eukaryota</taxon>
        <taxon>Fungi</taxon>
        <taxon>Dikarya</taxon>
        <taxon>Ascomycota</taxon>
        <taxon>Pezizomycotina</taxon>
        <taxon>Sordariomycetes</taxon>
        <taxon>Hypocreomycetidae</taxon>
        <taxon>Hypocreales</taxon>
        <taxon>Ophiocordycipitaceae</taxon>
        <taxon>Ophiocordyceps</taxon>
    </lineage>
</organism>
<reference evidence="4 5" key="1">
    <citation type="submission" date="2017-06" db="EMBL/GenBank/DDBJ databases">
        <title>Ant-infecting Ophiocordyceps genomes reveal a high diversity of potential behavioral manipulation genes and a possible major role for enterotoxins.</title>
        <authorList>
            <person name="De Bekker C."/>
            <person name="Evans H.C."/>
            <person name="Brachmann A."/>
            <person name="Hughes D.P."/>
        </authorList>
    </citation>
    <scope>NUCLEOTIDE SEQUENCE [LARGE SCALE GENOMIC DNA]</scope>
    <source>
        <strain evidence="4 5">Map64</strain>
    </source>
</reference>